<sequence>MAETWQFQVRITVAPALADALRTGSLYEGRDLLEAVLREYNAALKCQFDAFAGYVEEAEREGRERYPLYQWTKDTIGNPGKKAKYLKSFTVYVRGEAVYDSETTDALYARFSALADQVGIENVIRFDTNPANNPQPPART</sequence>
<dbReference type="RefSeq" id="WP_158763065.1">
    <property type="nucleotide sequence ID" value="NZ_CP046912.1"/>
</dbReference>
<evidence type="ECO:0000313" key="1">
    <source>
        <dbReference type="EMBL" id="QGZ59891.1"/>
    </source>
</evidence>
<name>A0A7Z2GDM1_9BURK</name>
<dbReference type="EMBL" id="CP046912">
    <property type="protein sequence ID" value="QGZ59891.1"/>
    <property type="molecule type" value="Genomic_DNA"/>
</dbReference>
<dbReference type="AlphaFoldDB" id="A0A7Z2GDM1"/>
<gene>
    <name evidence="1" type="ORF">FAZ97_33690</name>
</gene>
<organism evidence="1 2">
    <name type="scientific">Paraburkholderia acidiphila</name>
    <dbReference type="NCBI Taxonomy" id="2571747"/>
    <lineage>
        <taxon>Bacteria</taxon>
        <taxon>Pseudomonadati</taxon>
        <taxon>Pseudomonadota</taxon>
        <taxon>Betaproteobacteria</taxon>
        <taxon>Burkholderiales</taxon>
        <taxon>Burkholderiaceae</taxon>
        <taxon>Paraburkholderia</taxon>
    </lineage>
</organism>
<evidence type="ECO:0000313" key="2">
    <source>
        <dbReference type="Proteomes" id="UP000434209"/>
    </source>
</evidence>
<accession>A0A7Z2GDM1</accession>
<protein>
    <submittedName>
        <fullName evidence="1">Uncharacterized protein</fullName>
    </submittedName>
</protein>
<dbReference type="Proteomes" id="UP000434209">
    <property type="component" value="Chromosome 4"/>
</dbReference>
<keyword evidence="2" id="KW-1185">Reference proteome</keyword>
<proteinExistence type="predicted"/>
<dbReference type="KEGG" id="pacp:FAZ97_33690"/>
<dbReference type="OrthoDB" id="8636230at2"/>
<reference evidence="1 2" key="1">
    <citation type="submission" date="2019-12" db="EMBL/GenBank/DDBJ databases">
        <title>Paraburkholderia acidiphila 7Q-K02 sp. nov and Paraburkholderia acidisoli DHF22 sp. nov., two strains isolated from forest soil.</title>
        <authorList>
            <person name="Gao Z."/>
            <person name="Qiu L."/>
        </authorList>
    </citation>
    <scope>NUCLEOTIDE SEQUENCE [LARGE SCALE GENOMIC DNA]</scope>
    <source>
        <strain evidence="1 2">7Q-K02</strain>
    </source>
</reference>